<dbReference type="Pfam" id="PF19786">
    <property type="entry name" value="DUF6270"/>
    <property type="match status" value="1"/>
</dbReference>
<keyword evidence="2" id="KW-1185">Reference proteome</keyword>
<dbReference type="EMBL" id="JAJGAK010000001">
    <property type="protein sequence ID" value="MCC8362596.1"/>
    <property type="molecule type" value="Genomic_DNA"/>
</dbReference>
<dbReference type="InterPro" id="IPR046237">
    <property type="entry name" value="DUF6270"/>
</dbReference>
<name>A0ABS8JG73_9GAMM</name>
<proteinExistence type="predicted"/>
<dbReference type="RefSeq" id="WP_230526182.1">
    <property type="nucleotide sequence ID" value="NZ_JAJGAK010000001.1"/>
</dbReference>
<accession>A0ABS8JG73</accession>
<reference evidence="1" key="1">
    <citation type="submission" date="2021-10" db="EMBL/GenBank/DDBJ databases">
        <authorList>
            <person name="Lyu M."/>
            <person name="Wang X."/>
            <person name="Meng X."/>
            <person name="Xu K."/>
        </authorList>
    </citation>
    <scope>NUCLEOTIDE SEQUENCE</scope>
    <source>
        <strain evidence="1">A6</strain>
    </source>
</reference>
<organism evidence="1 2">
    <name type="scientific">Noviluteimonas lactosilytica</name>
    <dbReference type="NCBI Taxonomy" id="2888523"/>
    <lineage>
        <taxon>Bacteria</taxon>
        <taxon>Pseudomonadati</taxon>
        <taxon>Pseudomonadota</taxon>
        <taxon>Gammaproteobacteria</taxon>
        <taxon>Lysobacterales</taxon>
        <taxon>Lysobacteraceae</taxon>
        <taxon>Noviluteimonas</taxon>
    </lineage>
</organism>
<evidence type="ECO:0000313" key="1">
    <source>
        <dbReference type="EMBL" id="MCC8362596.1"/>
    </source>
</evidence>
<comment type="caution">
    <text evidence="1">The sequence shown here is derived from an EMBL/GenBank/DDBJ whole genome shotgun (WGS) entry which is preliminary data.</text>
</comment>
<sequence length="238" mass="26408">MESLKRVFILGSCVSRDALEQVPGAFEVAAYLARTSMASIGMARVDDASAREVVANLPSAFQRRMLFNDLDKTTLATIAATPHDVLLVDCIDERFPLVRADDSFYSYSGEMQKGGLSIEGRETIAPDSDAFVEAWLAGFEKFLGAIDTSRVVLNRALWAEHFPDGTPVSSMGWIRRSNATLCRLYDVVAERWTLPSIDYPDALIVGDPAHRWGVAPYHYTQPFYEHTIASLRALVDAR</sequence>
<evidence type="ECO:0000313" key="2">
    <source>
        <dbReference type="Proteomes" id="UP001165293"/>
    </source>
</evidence>
<dbReference type="Proteomes" id="UP001165293">
    <property type="component" value="Unassembled WGS sequence"/>
</dbReference>
<protein>
    <submittedName>
        <fullName evidence="1">DUF6270 domain-containing protein</fullName>
    </submittedName>
</protein>
<gene>
    <name evidence="1" type="ORF">LK996_05850</name>
</gene>